<dbReference type="Pfam" id="PF00595">
    <property type="entry name" value="PDZ"/>
    <property type="match status" value="3"/>
</dbReference>
<dbReference type="PROSITE" id="PS50106">
    <property type="entry name" value="PDZ"/>
    <property type="match status" value="3"/>
</dbReference>
<keyword evidence="8" id="KW-0597">Phosphoprotein</keyword>
<feature type="domain" description="PDZ" evidence="19">
    <location>
        <begin position="287"/>
        <end position="366"/>
    </location>
</feature>
<evidence type="ECO:0000313" key="22">
    <source>
        <dbReference type="Proteomes" id="UP000694568"/>
    </source>
</evidence>
<evidence type="ECO:0000256" key="1">
    <source>
        <dbReference type="ARBA" id="ARBA00004413"/>
    </source>
</evidence>
<keyword evidence="9" id="KW-0677">Repeat</keyword>
<dbReference type="GO" id="GO:0005886">
    <property type="term" value="C:plasma membrane"/>
    <property type="evidence" value="ECO:0007669"/>
    <property type="project" value="UniProtKB-SubCell"/>
</dbReference>
<dbReference type="SUPFAM" id="SSF50156">
    <property type="entry name" value="PDZ domain-like"/>
    <property type="match status" value="3"/>
</dbReference>
<dbReference type="PROSITE" id="PS51145">
    <property type="entry name" value="ZU5"/>
    <property type="match status" value="1"/>
</dbReference>
<feature type="compositionally biased region" description="Acidic residues" evidence="16">
    <location>
        <begin position="208"/>
        <end position="217"/>
    </location>
</feature>
<evidence type="ECO:0000256" key="5">
    <source>
        <dbReference type="ARBA" id="ARBA00022427"/>
    </source>
</evidence>
<keyword evidence="22" id="KW-1185">Reference proteome</keyword>
<dbReference type="SUPFAM" id="SSF52540">
    <property type="entry name" value="P-loop containing nucleoside triphosphate hydrolases"/>
    <property type="match status" value="1"/>
</dbReference>
<dbReference type="Gene3D" id="2.60.220.30">
    <property type="match status" value="1"/>
</dbReference>
<evidence type="ECO:0000256" key="9">
    <source>
        <dbReference type="ARBA" id="ARBA00022737"/>
    </source>
</evidence>
<evidence type="ECO:0000256" key="14">
    <source>
        <dbReference type="ARBA" id="ARBA00081594"/>
    </source>
</evidence>
<feature type="compositionally biased region" description="Basic and acidic residues" evidence="16">
    <location>
        <begin position="246"/>
        <end position="276"/>
    </location>
</feature>
<feature type="region of interest" description="Disordered" evidence="16">
    <location>
        <begin position="395"/>
        <end position="512"/>
    </location>
</feature>
<dbReference type="FunFam" id="2.30.42.10:FF:000170">
    <property type="entry name" value="tight junction protein ZO-1 isoform X2"/>
    <property type="match status" value="1"/>
</dbReference>
<dbReference type="FunFam" id="2.30.42.10:FF:000009">
    <property type="entry name" value="Putative tight junction protein ZO-1"/>
    <property type="match status" value="1"/>
</dbReference>
<evidence type="ECO:0000256" key="12">
    <source>
        <dbReference type="ARBA" id="ARBA00023136"/>
    </source>
</evidence>
<evidence type="ECO:0000256" key="13">
    <source>
        <dbReference type="ARBA" id="ARBA00077377"/>
    </source>
</evidence>
<evidence type="ECO:0000259" key="19">
    <source>
        <dbReference type="PROSITE" id="PS50106"/>
    </source>
</evidence>
<dbReference type="Proteomes" id="UP000694568">
    <property type="component" value="Unplaced"/>
</dbReference>
<dbReference type="CDD" id="cd12026">
    <property type="entry name" value="SH3_ZO-1"/>
    <property type="match status" value="1"/>
</dbReference>
<dbReference type="InterPro" id="IPR035597">
    <property type="entry name" value="ZO-1_SH3"/>
</dbReference>
<dbReference type="PANTHER" id="PTHR13865">
    <property type="entry name" value="TIGHT JUNCTION PROTEIN"/>
    <property type="match status" value="1"/>
</dbReference>
<dbReference type="InterPro" id="IPR036028">
    <property type="entry name" value="SH3-like_dom_sf"/>
</dbReference>
<dbReference type="SUPFAM" id="SSF50044">
    <property type="entry name" value="SH3-domain"/>
    <property type="match status" value="1"/>
</dbReference>
<dbReference type="GO" id="GO:1905605">
    <property type="term" value="P:positive regulation of blood-brain barrier permeability"/>
    <property type="evidence" value="ECO:0007669"/>
    <property type="project" value="TreeGrafter"/>
</dbReference>
<feature type="compositionally biased region" description="Basic and acidic residues" evidence="16">
    <location>
        <begin position="1434"/>
        <end position="1447"/>
    </location>
</feature>
<feature type="region of interest" description="Disordered" evidence="16">
    <location>
        <begin position="927"/>
        <end position="1519"/>
    </location>
</feature>
<evidence type="ECO:0000259" key="20">
    <source>
        <dbReference type="PROSITE" id="PS51145"/>
    </source>
</evidence>
<feature type="domain" description="Guanylate kinase-like" evidence="18">
    <location>
        <begin position="787"/>
        <end position="888"/>
    </location>
</feature>
<keyword evidence="10" id="KW-0303">Gap junction</keyword>
<dbReference type="GO" id="GO:0005923">
    <property type="term" value="C:bicellular tight junction"/>
    <property type="evidence" value="ECO:0007669"/>
    <property type="project" value="UniProtKB-SubCell"/>
</dbReference>
<feature type="compositionally biased region" description="Basic and acidic residues" evidence="16">
    <location>
        <begin position="1119"/>
        <end position="1128"/>
    </location>
</feature>
<feature type="compositionally biased region" description="Polar residues" evidence="16">
    <location>
        <begin position="1370"/>
        <end position="1382"/>
    </location>
</feature>
<evidence type="ECO:0000259" key="18">
    <source>
        <dbReference type="PROSITE" id="PS50052"/>
    </source>
</evidence>
<dbReference type="InterPro" id="IPR000906">
    <property type="entry name" value="ZU5_dom"/>
</dbReference>
<feature type="region of interest" description="Disordered" evidence="16">
    <location>
        <begin position="183"/>
        <end position="286"/>
    </location>
</feature>
<dbReference type="CDD" id="cd06729">
    <property type="entry name" value="PDZ3_ZO1-like_domain"/>
    <property type="match status" value="1"/>
</dbReference>
<dbReference type="SMART" id="SM00072">
    <property type="entry name" value="GuKc"/>
    <property type="match status" value="1"/>
</dbReference>
<dbReference type="SMART" id="SM00228">
    <property type="entry name" value="PDZ"/>
    <property type="match status" value="3"/>
</dbReference>
<comment type="similarity">
    <text evidence="4">Belongs to the MAGUK family.</text>
</comment>
<evidence type="ECO:0000256" key="11">
    <source>
        <dbReference type="ARBA" id="ARBA00022949"/>
    </source>
</evidence>
<dbReference type="Gene3D" id="2.30.42.10">
    <property type="match status" value="3"/>
</dbReference>
<dbReference type="InterPro" id="IPR001478">
    <property type="entry name" value="PDZ"/>
</dbReference>
<dbReference type="GO" id="GO:0005921">
    <property type="term" value="C:gap junction"/>
    <property type="evidence" value="ECO:0007669"/>
    <property type="project" value="UniProtKB-SubCell"/>
</dbReference>
<dbReference type="Gene3D" id="2.30.30.40">
    <property type="entry name" value="SH3 Domains"/>
    <property type="match status" value="1"/>
</dbReference>
<dbReference type="GO" id="GO:0050839">
    <property type="term" value="F:cell adhesion molecule binding"/>
    <property type="evidence" value="ECO:0007669"/>
    <property type="project" value="TreeGrafter"/>
</dbReference>
<protein>
    <recommendedName>
        <fullName evidence="14">Zona occludens protein 1</fullName>
    </recommendedName>
    <alternativeName>
        <fullName evidence="13">Zonula occludens protein 1</fullName>
    </alternativeName>
</protein>
<feature type="compositionally biased region" description="Basic and acidic residues" evidence="16">
    <location>
        <begin position="1384"/>
        <end position="1395"/>
    </location>
</feature>
<comment type="subcellular location">
    <subcellularLocation>
        <location evidence="3">Cell junction</location>
        <location evidence="3">Gap junction</location>
    </subcellularLocation>
    <subcellularLocation>
        <location evidence="2">Cell junction</location>
        <location evidence="2">Tight junction</location>
    </subcellularLocation>
    <subcellularLocation>
        <location evidence="1">Cell membrane</location>
        <topology evidence="1">Peripheral membrane protein</topology>
        <orientation evidence="1">Cytoplasmic side</orientation>
    </subcellularLocation>
</comment>
<feature type="compositionally biased region" description="Basic residues" evidence="16">
    <location>
        <begin position="183"/>
        <end position="192"/>
    </location>
</feature>
<dbReference type="Pfam" id="PF00625">
    <property type="entry name" value="Guanylate_kin"/>
    <property type="match status" value="1"/>
</dbReference>
<dbReference type="Ensembl" id="ENSSLUT00000026049.1">
    <property type="protein sequence ID" value="ENSSLUP00000025230.1"/>
    <property type="gene ID" value="ENSSLUG00000011395.1"/>
</dbReference>
<dbReference type="CDD" id="cd06728">
    <property type="entry name" value="PDZ2_ZO1-like_ds"/>
    <property type="match status" value="1"/>
</dbReference>
<dbReference type="PROSITE" id="PS50002">
    <property type="entry name" value="SH3"/>
    <property type="match status" value="1"/>
</dbReference>
<feature type="compositionally biased region" description="Gly residues" evidence="16">
    <location>
        <begin position="233"/>
        <end position="244"/>
    </location>
</feature>
<feature type="compositionally biased region" description="Basic and acidic residues" evidence="16">
    <location>
        <begin position="413"/>
        <end position="425"/>
    </location>
</feature>
<dbReference type="GO" id="GO:0098609">
    <property type="term" value="P:cell-cell adhesion"/>
    <property type="evidence" value="ECO:0007669"/>
    <property type="project" value="TreeGrafter"/>
</dbReference>
<evidence type="ECO:0000256" key="3">
    <source>
        <dbReference type="ARBA" id="ARBA00004610"/>
    </source>
</evidence>
<evidence type="ECO:0000256" key="15">
    <source>
        <dbReference type="PROSITE-ProRule" id="PRU00192"/>
    </source>
</evidence>
<dbReference type="SMART" id="SM00218">
    <property type="entry name" value="ZU5"/>
    <property type="match status" value="1"/>
</dbReference>
<keyword evidence="12" id="KW-0472">Membrane</keyword>
<dbReference type="InterPro" id="IPR008145">
    <property type="entry name" value="GK/Ca_channel_bsu"/>
</dbReference>
<proteinExistence type="inferred from homology"/>
<dbReference type="FunFam" id="3.40.50.300:FF:000110">
    <property type="entry name" value="tight junction protein ZO-1 isoform X1"/>
    <property type="match status" value="1"/>
</dbReference>
<evidence type="ECO:0000256" key="16">
    <source>
        <dbReference type="SAM" id="MobiDB-lite"/>
    </source>
</evidence>
<evidence type="ECO:0000256" key="10">
    <source>
        <dbReference type="ARBA" id="ARBA00022868"/>
    </source>
</evidence>
<dbReference type="CDD" id="cd06727">
    <property type="entry name" value="PDZ1_ZO1-like"/>
    <property type="match status" value="1"/>
</dbReference>
<dbReference type="GO" id="GO:0045216">
    <property type="term" value="P:cell-cell junction organization"/>
    <property type="evidence" value="ECO:0007669"/>
    <property type="project" value="TreeGrafter"/>
</dbReference>
<keyword evidence="7" id="KW-1003">Cell membrane</keyword>
<feature type="compositionally biased region" description="Low complexity" evidence="16">
    <location>
        <begin position="492"/>
        <end position="504"/>
    </location>
</feature>
<dbReference type="Pfam" id="PF07653">
    <property type="entry name" value="SH3_2"/>
    <property type="match status" value="1"/>
</dbReference>
<dbReference type="Pfam" id="PF00791">
    <property type="entry name" value="ZU5"/>
    <property type="match status" value="1"/>
</dbReference>
<reference evidence="21" key="2">
    <citation type="submission" date="2025-09" db="UniProtKB">
        <authorList>
            <consortium name="Ensembl"/>
        </authorList>
    </citation>
    <scope>IDENTIFICATION</scope>
</reference>
<dbReference type="FunFam" id="2.30.42.10:FF:000013">
    <property type="entry name" value="Putative tight junction protein ZO-1"/>
    <property type="match status" value="1"/>
</dbReference>
<dbReference type="GO" id="GO:0090557">
    <property type="term" value="P:establishment of endothelial intestinal barrier"/>
    <property type="evidence" value="ECO:0007669"/>
    <property type="project" value="TreeGrafter"/>
</dbReference>
<dbReference type="PROSITE" id="PS50052">
    <property type="entry name" value="GUANYLATE_KINASE_2"/>
    <property type="match status" value="1"/>
</dbReference>
<dbReference type="PRINTS" id="PR01597">
    <property type="entry name" value="ZONOCCLUDNS"/>
</dbReference>
<dbReference type="InterPro" id="IPR036034">
    <property type="entry name" value="PDZ_sf"/>
</dbReference>
<dbReference type="InterPro" id="IPR005417">
    <property type="entry name" value="ZO"/>
</dbReference>
<evidence type="ECO:0000256" key="6">
    <source>
        <dbReference type="ARBA" id="ARBA00022443"/>
    </source>
</evidence>
<dbReference type="InterPro" id="IPR008144">
    <property type="entry name" value="Guanylate_kin-like_dom"/>
</dbReference>
<accession>A0A8C9YGJ2</accession>
<evidence type="ECO:0000259" key="17">
    <source>
        <dbReference type="PROSITE" id="PS50002"/>
    </source>
</evidence>
<evidence type="ECO:0000313" key="21">
    <source>
        <dbReference type="Ensembl" id="ENSSLUP00000025230.1"/>
    </source>
</evidence>
<dbReference type="Gene3D" id="3.40.50.300">
    <property type="entry name" value="P-loop containing nucleotide triphosphate hydrolases"/>
    <property type="match status" value="1"/>
</dbReference>
<feature type="domain" description="SH3" evidence="17">
    <location>
        <begin position="613"/>
        <end position="681"/>
    </location>
</feature>
<gene>
    <name evidence="21" type="primary">tjp1a</name>
</gene>
<sequence length="1750" mass="192992">MKYQKYITVMQMAMGVTASNKDCLPTKRQHLYVFPQICSSATGGAGAMAITATSTLSLPMSQGKPSLRRIKGRIHRSKSLDSMDLLDSNSAAMEETVIWEQHTVTLHRAPGFGFGIAISGGRDNPHFQSGETSIVISDVLKGGPAEGLLQENDRVVMVNAVSMDNVEHAYAVQQLRKSGKNAKITIRRKRKVQIPVSRPGDRETMSEHEEEDSDEDDGHDHHSGHGSQSTYGGASGGTGTGTGTGRRRDRERSNSGRRDHSASRERSISPRSDRRSQTSSAPPRPAKVTLVKSRKNEVEYGLRLASHIFVKDISPESLAARDGNIQEGDVVLKINGTVTENLSLIDAKKLIERSKGKLKMVVQRDDRATLLNIPDLDDSIPSANNSDRDDISEIHSLTSDHSNRSHGRGSRSRSPDRSEPSDLLRHSPRQISNGSHRSRDEDRISKPGAMPIVRSSDDGVLSQASDQASSRDDKLLPPLPEPKPVYAQPGQPDVDLPVSPSDAPVPSPAHDESILRPSMKLVKFKKGESVGLRLAGGNDVGIFVAGVLEDSPAANEGLEEGDQILRVNNVDFANIIREEAVLFLLDLPKGEEVTILAQKKKDVYRRIVESDVGDSFYIRTHFEYEKESPYGLSFNKGEVFRVVDTLYNGKLGSWLAIRIGKNHQEVERGIIPNKNRAEQLSSVQYTLPKTPGGDRADFWRFRGLRSSKRNLRKSREDLSAQPVQTKFPAYERVVLREAGFLRPVVLFGPIADVAREKLAREEPDVFELAKSEPRDAGTDQKSTGIIRLHTIKQIIDRDKHAVLDITPNAVDRLNYAQWYPIVVFLNPDTKQGVKTMRTRLCPESRKSARKLFERALKLRKNNHHLFTTTINLNNMNDGWFGALKETIQQQQNQLVWVSEGKADGAAEDDLDIHDDRLSYLSAPGSEYSMYSTDSRHTSDYEDTDTEGGAYTDQELDETLNDDVGPPTEPAITRSSEPVREDPPVIQEPPGYASFQHTVQPDPLNRIDPAGFKAPVPQQQPEPLAETVPPAVDVTVKTVGGLSPDEAPAAHSQPSPNPEAGSLRRPTPELAPQSVTPEPLPSGLMFQKDPYSTDNTGRVGHSMKPVTYNPQQGYHPDQQPYRDYDHPPSRYDVSSGGGYPEPKYRNYDSNPPYENSVPQYDQQQWNPYSQPLSTANSQGYDPRLPYGDGPDSHYTPPLRYDEPPPHQGFNGRPRYGKPTGPVRHDDPPPLAPGPDLHYDQDSHLSMYPSAAHSPDPAAQRAAYNQGPTPQQKSYKPQQHDPVPVNSETSPTPPLKAEAPSPSPADASKPFPTRDEQPDDPAMRPQSVLTRVKMFENKRSVSVDRARDTADSSGNKAADIPLKAGGVIPKANSLTSAYSPQPQSKVADDIVRSNHYDPDEDEDYYRKQLSYFDRLQTGPNKPQPQAQTNNNYPRTESVEKPSPVEKKYEPVPQVTPSLPPATLPKPSSLADPHGSSTAKAPGRDDTVQTNFLPHKSFPEKSPVNGTSVHPPKAAPPATSYNRYTPKPYTMSAKPFARMFDSPKFNHNLLPNDKPETASKVSRFLANGLKPQIPPQPMNTDHDSGLDTFTRTMDHRSKHQHNNINAVPKAIPVSPSALDDDEDEDEGHTVVATARGIFNSNGGVLSSIETGVSIIIPQGAIPESVEQEIYFKVCRDNSILPPLDKEKGETLLSPLVMCGPHGLKFLKPVELRLPHCASMTPDGDPKSWQNKSLPGDPNYLVGANCVSVLIDHF</sequence>
<feature type="compositionally biased region" description="Basic and acidic residues" evidence="16">
    <location>
        <begin position="1331"/>
        <end position="1348"/>
    </location>
</feature>
<feature type="domain" description="PDZ" evidence="19">
    <location>
        <begin position="103"/>
        <end position="190"/>
    </location>
</feature>
<dbReference type="InterPro" id="IPR001452">
    <property type="entry name" value="SH3_domain"/>
</dbReference>
<dbReference type="FunFam" id="2.60.220.30:FF:000004">
    <property type="entry name" value="tight junction protein ZO-1 isoform X1"/>
    <property type="match status" value="1"/>
</dbReference>
<evidence type="ECO:0000256" key="7">
    <source>
        <dbReference type="ARBA" id="ARBA00022475"/>
    </source>
</evidence>
<dbReference type="GO" id="GO:0150105">
    <property type="term" value="P:protein localization to cell-cell junction"/>
    <property type="evidence" value="ECO:0007669"/>
    <property type="project" value="TreeGrafter"/>
</dbReference>
<dbReference type="PANTHER" id="PTHR13865:SF31">
    <property type="entry name" value="TIGHT JUNCTION PROTEIN ZO-1 ISOFORM X1"/>
    <property type="match status" value="1"/>
</dbReference>
<evidence type="ECO:0000256" key="2">
    <source>
        <dbReference type="ARBA" id="ARBA00004435"/>
    </source>
</evidence>
<keyword evidence="6 15" id="KW-0728">SH3 domain</keyword>
<feature type="domain" description="PDZ" evidence="19">
    <location>
        <begin position="518"/>
        <end position="599"/>
    </location>
</feature>
<evidence type="ECO:0000256" key="4">
    <source>
        <dbReference type="ARBA" id="ARBA00007014"/>
    </source>
</evidence>
<feature type="compositionally biased region" description="Polar residues" evidence="16">
    <location>
        <begin position="1264"/>
        <end position="1275"/>
    </location>
</feature>
<evidence type="ECO:0000256" key="8">
    <source>
        <dbReference type="ARBA" id="ARBA00022553"/>
    </source>
</evidence>
<dbReference type="InterPro" id="IPR027417">
    <property type="entry name" value="P-loop_NTPase"/>
</dbReference>
<feature type="compositionally biased region" description="Polar residues" evidence="16">
    <location>
        <begin position="1415"/>
        <end position="1432"/>
    </location>
</feature>
<feature type="domain" description="ZU5" evidence="20">
    <location>
        <begin position="1629"/>
        <end position="1750"/>
    </location>
</feature>
<keyword evidence="11" id="KW-0965">Cell junction</keyword>
<feature type="compositionally biased region" description="Polar residues" evidence="16">
    <location>
        <begin position="1146"/>
        <end position="1178"/>
    </location>
</feature>
<dbReference type="GeneTree" id="ENSGT00940000155164"/>
<organism evidence="21 22">
    <name type="scientific">Sander lucioperca</name>
    <name type="common">Pike-perch</name>
    <name type="synonym">Perca lucioperca</name>
    <dbReference type="NCBI Taxonomy" id="283035"/>
    <lineage>
        <taxon>Eukaryota</taxon>
        <taxon>Metazoa</taxon>
        <taxon>Chordata</taxon>
        <taxon>Craniata</taxon>
        <taxon>Vertebrata</taxon>
        <taxon>Euteleostomi</taxon>
        <taxon>Actinopterygii</taxon>
        <taxon>Neopterygii</taxon>
        <taxon>Teleostei</taxon>
        <taxon>Neoteleostei</taxon>
        <taxon>Acanthomorphata</taxon>
        <taxon>Eupercaria</taxon>
        <taxon>Perciformes</taxon>
        <taxon>Percoidei</taxon>
        <taxon>Percidae</taxon>
        <taxon>Luciopercinae</taxon>
        <taxon>Sander</taxon>
    </lineage>
</organism>
<name>A0A8C9YGJ2_SANLU</name>
<reference evidence="21" key="1">
    <citation type="submission" date="2025-08" db="UniProtKB">
        <authorList>
            <consortium name="Ensembl"/>
        </authorList>
    </citation>
    <scope>IDENTIFICATION</scope>
</reference>
<keyword evidence="5" id="KW-0796">Tight junction</keyword>